<sequence>MFRGFLQKCAHSGGSNNDVGYYLFVFVLPIPFDADLGRRWEQVEGHQSAFQFLMFEVSSSIIVIYTSYDKVIKNQHAASFKPMFLAVGAILGKVCAIASVRRSRVRV</sequence>
<feature type="transmembrane region" description="Helical" evidence="1">
    <location>
        <begin position="49"/>
        <end position="68"/>
    </location>
</feature>
<comment type="caution">
    <text evidence="2">The sequence shown here is derived from an EMBL/GenBank/DDBJ whole genome shotgun (WGS) entry which is preliminary data.</text>
</comment>
<keyword evidence="3" id="KW-1185">Reference proteome</keyword>
<accession>A0AAE1AKP1</accession>
<dbReference type="Proteomes" id="UP001283361">
    <property type="component" value="Unassembled WGS sequence"/>
</dbReference>
<proteinExistence type="predicted"/>
<dbReference type="EMBL" id="JAWDGP010001715">
    <property type="protein sequence ID" value="KAK3788891.1"/>
    <property type="molecule type" value="Genomic_DNA"/>
</dbReference>
<feature type="transmembrane region" description="Helical" evidence="1">
    <location>
        <begin position="80"/>
        <end position="100"/>
    </location>
</feature>
<keyword evidence="1" id="KW-0812">Transmembrane</keyword>
<name>A0AAE1AKP1_9GAST</name>
<reference evidence="2" key="1">
    <citation type="journal article" date="2023" name="G3 (Bethesda)">
        <title>A reference genome for the long-term kleptoplast-retaining sea slug Elysia crispata morphotype clarki.</title>
        <authorList>
            <person name="Eastman K.E."/>
            <person name="Pendleton A.L."/>
            <person name="Shaikh M.A."/>
            <person name="Suttiyut T."/>
            <person name="Ogas R."/>
            <person name="Tomko P."/>
            <person name="Gavelis G."/>
            <person name="Widhalm J.R."/>
            <person name="Wisecaver J.H."/>
        </authorList>
    </citation>
    <scope>NUCLEOTIDE SEQUENCE</scope>
    <source>
        <strain evidence="2">ECLA1</strain>
    </source>
</reference>
<evidence type="ECO:0000313" key="2">
    <source>
        <dbReference type="EMBL" id="KAK3788891.1"/>
    </source>
</evidence>
<evidence type="ECO:0000313" key="3">
    <source>
        <dbReference type="Proteomes" id="UP001283361"/>
    </source>
</evidence>
<keyword evidence="1" id="KW-1133">Transmembrane helix</keyword>
<organism evidence="2 3">
    <name type="scientific">Elysia crispata</name>
    <name type="common">lettuce slug</name>
    <dbReference type="NCBI Taxonomy" id="231223"/>
    <lineage>
        <taxon>Eukaryota</taxon>
        <taxon>Metazoa</taxon>
        <taxon>Spiralia</taxon>
        <taxon>Lophotrochozoa</taxon>
        <taxon>Mollusca</taxon>
        <taxon>Gastropoda</taxon>
        <taxon>Heterobranchia</taxon>
        <taxon>Euthyneura</taxon>
        <taxon>Panpulmonata</taxon>
        <taxon>Sacoglossa</taxon>
        <taxon>Placobranchoidea</taxon>
        <taxon>Plakobranchidae</taxon>
        <taxon>Elysia</taxon>
    </lineage>
</organism>
<keyword evidence="1" id="KW-0472">Membrane</keyword>
<protein>
    <submittedName>
        <fullName evidence="2">Uncharacterized protein</fullName>
    </submittedName>
</protein>
<dbReference type="AlphaFoldDB" id="A0AAE1AKP1"/>
<evidence type="ECO:0000256" key="1">
    <source>
        <dbReference type="SAM" id="Phobius"/>
    </source>
</evidence>
<gene>
    <name evidence="2" type="ORF">RRG08_020542</name>
</gene>